<comment type="function">
    <text evidence="5">Participates in transcription elongation, termination and antitermination. In the absence of Rho, increases the rate of transcription elongation by the RNA polymerase (RNAP), probably by partially suppressing pausing. In the presence of Rho, modulates most Rho-dependent termination events by interacting with the RNAP to render the complex more susceptible to the termination activity of Rho. May be required to overcome a kinetic limitation of Rho to function at certain terminators. Also involved in ribosomal RNA transcriptional antitermination.</text>
</comment>
<feature type="domain" description="KOW" evidence="9">
    <location>
        <begin position="127"/>
        <end position="154"/>
    </location>
</feature>
<dbReference type="InterPro" id="IPR005824">
    <property type="entry name" value="KOW"/>
</dbReference>
<dbReference type="SUPFAM" id="SSF82679">
    <property type="entry name" value="N-utilization substance G protein NusG, N-terminal domain"/>
    <property type="match status" value="1"/>
</dbReference>
<feature type="domain" description="NusG-like N-terminal" evidence="8">
    <location>
        <begin position="6"/>
        <end position="115"/>
    </location>
</feature>
<dbReference type="InterPro" id="IPR014722">
    <property type="entry name" value="Rib_uL2_dom2"/>
</dbReference>
<dbReference type="GO" id="GO:0032784">
    <property type="term" value="P:regulation of DNA-templated transcription elongation"/>
    <property type="evidence" value="ECO:0007669"/>
    <property type="project" value="InterPro"/>
</dbReference>
<keyword evidence="2 5" id="KW-0889">Transcription antitermination</keyword>
<evidence type="ECO:0000256" key="4">
    <source>
        <dbReference type="ARBA" id="ARBA00023163"/>
    </source>
</evidence>
<dbReference type="GO" id="GO:0006354">
    <property type="term" value="P:DNA-templated transcription elongation"/>
    <property type="evidence" value="ECO:0007669"/>
    <property type="project" value="UniProtKB-UniRule"/>
</dbReference>
<evidence type="ECO:0000256" key="1">
    <source>
        <dbReference type="ARBA" id="ARBA00022472"/>
    </source>
</evidence>
<dbReference type="InterPro" id="IPR047050">
    <property type="entry name" value="NGN"/>
</dbReference>
<comment type="subunit">
    <text evidence="5">Monomer. Interacts with the transcription termination factor Rho and with RNA polymerase.</text>
</comment>
<comment type="similarity">
    <text evidence="5 7">Belongs to the NusG family.</text>
</comment>
<dbReference type="HAMAP" id="MF_00948">
    <property type="entry name" value="NusG"/>
    <property type="match status" value="1"/>
</dbReference>
<evidence type="ECO:0000256" key="7">
    <source>
        <dbReference type="RuleBase" id="RU000538"/>
    </source>
</evidence>
<dbReference type="SMART" id="SM00739">
    <property type="entry name" value="KOW"/>
    <property type="match status" value="1"/>
</dbReference>
<dbReference type="Proteomes" id="UP000298636">
    <property type="component" value="Chromosome"/>
</dbReference>
<proteinExistence type="inferred from homology"/>
<dbReference type="InterPro" id="IPR001062">
    <property type="entry name" value="Transcrpt_antiterm_NusG"/>
</dbReference>
<dbReference type="InterPro" id="IPR015869">
    <property type="entry name" value="Transcrpt_antiterm_NusG_bac_CS"/>
</dbReference>
<sequence length="182" mass="21468">MYDNYHMKWYVIQVFSGCENSIVRKLKQQIQIKKINTLFKKILIPTEKVIEINNGKKKEVKYRFFPGYILIKMFMNEKSWHIVRNIPKVIRFIGGTPNKPTYINDHEIKNIIYKFNQIKPIIKPKILFEIGEIVKVKDGPFADFSGVVETADYNKNQLKVLVSIFGRSTPIELDFEQVKKNI</sequence>
<dbReference type="Gene3D" id="3.30.70.940">
    <property type="entry name" value="NusG, N-terminal domain"/>
    <property type="match status" value="1"/>
</dbReference>
<dbReference type="SUPFAM" id="SSF50104">
    <property type="entry name" value="Translation proteins SH3-like domain"/>
    <property type="match status" value="1"/>
</dbReference>
<evidence type="ECO:0000259" key="8">
    <source>
        <dbReference type="SMART" id="SM00738"/>
    </source>
</evidence>
<dbReference type="InterPro" id="IPR008991">
    <property type="entry name" value="Translation_prot_SH3-like_sf"/>
</dbReference>
<dbReference type="GO" id="GO:0005829">
    <property type="term" value="C:cytosol"/>
    <property type="evidence" value="ECO:0007669"/>
    <property type="project" value="TreeGrafter"/>
</dbReference>
<dbReference type="PANTHER" id="PTHR30265:SF2">
    <property type="entry name" value="TRANSCRIPTION TERMINATION_ANTITERMINATION PROTEIN NUSG"/>
    <property type="match status" value="1"/>
</dbReference>
<protein>
    <recommendedName>
        <fullName evidence="5 6">Transcription termination/antitermination protein NusG</fullName>
    </recommendedName>
</protein>
<evidence type="ECO:0000256" key="3">
    <source>
        <dbReference type="ARBA" id="ARBA00023015"/>
    </source>
</evidence>
<dbReference type="GO" id="GO:0031564">
    <property type="term" value="P:transcription antitermination"/>
    <property type="evidence" value="ECO:0007669"/>
    <property type="project" value="UniProtKB-UniRule"/>
</dbReference>
<accession>A0A4D6YMH5</accession>
<dbReference type="InterPro" id="IPR036735">
    <property type="entry name" value="NGN_dom_sf"/>
</dbReference>
<evidence type="ECO:0000256" key="6">
    <source>
        <dbReference type="NCBIfam" id="TIGR00922"/>
    </source>
</evidence>
<keyword evidence="4 5" id="KW-0804">Transcription</keyword>
<evidence type="ECO:0000256" key="5">
    <source>
        <dbReference type="HAMAP-Rule" id="MF_00948"/>
    </source>
</evidence>
<dbReference type="FunFam" id="2.30.30.30:FF:000002">
    <property type="entry name" value="Transcription termination/antitermination factor NusG"/>
    <property type="match status" value="1"/>
</dbReference>
<organism evidence="10 11">
    <name type="scientific">Buchnera aphidicola</name>
    <name type="common">Stegophylla sp.</name>
    <dbReference type="NCBI Taxonomy" id="2315800"/>
    <lineage>
        <taxon>Bacteria</taxon>
        <taxon>Pseudomonadati</taxon>
        <taxon>Pseudomonadota</taxon>
        <taxon>Gammaproteobacteria</taxon>
        <taxon>Enterobacterales</taxon>
        <taxon>Erwiniaceae</taxon>
        <taxon>Buchnera</taxon>
    </lineage>
</organism>
<dbReference type="OrthoDB" id="9809075at2"/>
<dbReference type="PRINTS" id="PR00338">
    <property type="entry name" value="NUSGTNSCPFCT"/>
</dbReference>
<keyword evidence="3 5" id="KW-0805">Transcription regulation</keyword>
<dbReference type="CDD" id="cd09891">
    <property type="entry name" value="NGN_Bact_1"/>
    <property type="match status" value="1"/>
</dbReference>
<dbReference type="CDD" id="cd06091">
    <property type="entry name" value="KOW_NusG"/>
    <property type="match status" value="1"/>
</dbReference>
<reference evidence="10 11" key="1">
    <citation type="submission" date="2018-10" db="EMBL/GenBank/DDBJ databases">
        <title>Comparative functional genomics of the obligate endosymbiont Buchnera aphidicola.</title>
        <authorList>
            <person name="Chong R.A."/>
        </authorList>
    </citation>
    <scope>NUCLEOTIDE SEQUENCE [LARGE SCALE GENOMIC DNA]</scope>
    <source>
        <strain evidence="10 11">Ssp</strain>
    </source>
</reference>
<dbReference type="GO" id="GO:0006353">
    <property type="term" value="P:DNA-templated transcription termination"/>
    <property type="evidence" value="ECO:0007669"/>
    <property type="project" value="UniProtKB-UniRule"/>
</dbReference>
<dbReference type="SMART" id="SM00738">
    <property type="entry name" value="NGN"/>
    <property type="match status" value="1"/>
</dbReference>
<dbReference type="PROSITE" id="PS01014">
    <property type="entry name" value="NUSG"/>
    <property type="match status" value="1"/>
</dbReference>
<dbReference type="EMBL" id="CP032998">
    <property type="protein sequence ID" value="QCI26235.1"/>
    <property type="molecule type" value="Genomic_DNA"/>
</dbReference>
<dbReference type="Pfam" id="PF00467">
    <property type="entry name" value="KOW"/>
    <property type="match status" value="1"/>
</dbReference>
<dbReference type="PANTHER" id="PTHR30265">
    <property type="entry name" value="RHO-INTERACTING TRANSCRIPTION TERMINATION FACTOR NUSG"/>
    <property type="match status" value="1"/>
</dbReference>
<dbReference type="InterPro" id="IPR043425">
    <property type="entry name" value="NusG-like"/>
</dbReference>
<gene>
    <name evidence="5 10" type="primary">nusG</name>
    <name evidence="10" type="ORF">D9V79_00160</name>
</gene>
<name>A0A4D6YMH5_9GAMM</name>
<evidence type="ECO:0000259" key="9">
    <source>
        <dbReference type="SMART" id="SM00739"/>
    </source>
</evidence>
<dbReference type="RefSeq" id="WP_158351535.1">
    <property type="nucleotide sequence ID" value="NZ_CP032998.1"/>
</dbReference>
<dbReference type="NCBIfam" id="TIGR00922">
    <property type="entry name" value="nusG"/>
    <property type="match status" value="1"/>
</dbReference>
<evidence type="ECO:0000313" key="11">
    <source>
        <dbReference type="Proteomes" id="UP000298636"/>
    </source>
</evidence>
<dbReference type="AlphaFoldDB" id="A0A4D6YMH5"/>
<dbReference type="InterPro" id="IPR006645">
    <property type="entry name" value="NGN-like_dom"/>
</dbReference>
<keyword evidence="11" id="KW-1185">Reference proteome</keyword>
<evidence type="ECO:0000256" key="2">
    <source>
        <dbReference type="ARBA" id="ARBA00022814"/>
    </source>
</evidence>
<dbReference type="Pfam" id="PF02357">
    <property type="entry name" value="NusG"/>
    <property type="match status" value="1"/>
</dbReference>
<keyword evidence="1 5" id="KW-0806">Transcription termination</keyword>
<evidence type="ECO:0000313" key="10">
    <source>
        <dbReference type="EMBL" id="QCI26235.1"/>
    </source>
</evidence>
<dbReference type="Gene3D" id="2.30.30.30">
    <property type="match status" value="1"/>
</dbReference>